<sequence>MGLDKSIVGGQSSQGSTSTFTEVEFMKTHLHIKVSQIAVVPYPYCLVSFVFVGHLITEKIKEAKVGEIMDIDEVRRIHCRRCGRRATSAAREMVETMVWRRMLPVRYYIDSGAPWGIGLPASPTMG</sequence>
<name>A0A8T1WFY8_9STRA</name>
<evidence type="ECO:0000313" key="2">
    <source>
        <dbReference type="Proteomes" id="UP000694044"/>
    </source>
</evidence>
<reference evidence="1" key="1">
    <citation type="submission" date="2021-02" db="EMBL/GenBank/DDBJ databases">
        <authorList>
            <person name="Palmer J.M."/>
        </authorList>
    </citation>
    <scope>NUCLEOTIDE SEQUENCE</scope>
    <source>
        <strain evidence="1">SCRP734</strain>
    </source>
</reference>
<gene>
    <name evidence="1" type="ORF">PHYPSEUDO_002309</name>
</gene>
<dbReference type="Proteomes" id="UP000694044">
    <property type="component" value="Unassembled WGS sequence"/>
</dbReference>
<evidence type="ECO:0000313" key="1">
    <source>
        <dbReference type="EMBL" id="KAG7392085.1"/>
    </source>
</evidence>
<accession>A0A8T1WFY8</accession>
<dbReference type="AlphaFoldDB" id="A0A8T1WFY8"/>
<organism evidence="1 2">
    <name type="scientific">Phytophthora pseudosyringae</name>
    <dbReference type="NCBI Taxonomy" id="221518"/>
    <lineage>
        <taxon>Eukaryota</taxon>
        <taxon>Sar</taxon>
        <taxon>Stramenopiles</taxon>
        <taxon>Oomycota</taxon>
        <taxon>Peronosporomycetes</taxon>
        <taxon>Peronosporales</taxon>
        <taxon>Peronosporaceae</taxon>
        <taxon>Phytophthora</taxon>
    </lineage>
</organism>
<comment type="caution">
    <text evidence="1">The sequence shown here is derived from an EMBL/GenBank/DDBJ whole genome shotgun (WGS) entry which is preliminary data.</text>
</comment>
<proteinExistence type="predicted"/>
<keyword evidence="2" id="KW-1185">Reference proteome</keyword>
<protein>
    <submittedName>
        <fullName evidence="1">Uncharacterized protein</fullName>
    </submittedName>
</protein>
<dbReference type="EMBL" id="JAGDFM010000014">
    <property type="protein sequence ID" value="KAG7392085.1"/>
    <property type="molecule type" value="Genomic_DNA"/>
</dbReference>